<dbReference type="PANTHER" id="PTHR11487:SF0">
    <property type="entry name" value="S-ACYL FATTY ACID SYNTHASE THIOESTERASE, MEDIUM CHAIN"/>
    <property type="match status" value="1"/>
</dbReference>
<dbReference type="Proteomes" id="UP001165652">
    <property type="component" value="Unassembled WGS sequence"/>
</dbReference>
<comment type="caution">
    <text evidence="4">The sequence shown here is derived from an EMBL/GenBank/DDBJ whole genome shotgun (WGS) entry which is preliminary data.</text>
</comment>
<dbReference type="SMART" id="SM00824">
    <property type="entry name" value="PKS_TE"/>
    <property type="match status" value="1"/>
</dbReference>
<dbReference type="RefSeq" id="WP_272777880.1">
    <property type="nucleotide sequence ID" value="NZ_JAQQLI010000022.1"/>
</dbReference>
<dbReference type="InterPro" id="IPR020802">
    <property type="entry name" value="TesA-like"/>
</dbReference>
<dbReference type="Gene3D" id="3.40.50.1820">
    <property type="entry name" value="alpha/beta hydrolase"/>
    <property type="match status" value="1"/>
</dbReference>
<feature type="domain" description="Thioesterase TesA-like" evidence="3">
    <location>
        <begin position="21"/>
        <end position="244"/>
    </location>
</feature>
<protein>
    <submittedName>
        <fullName evidence="4">Alpha/beta fold hydrolase</fullName>
    </submittedName>
</protein>
<keyword evidence="2 4" id="KW-0378">Hydrolase</keyword>
<name>A0ABT5JCP6_RHOTP</name>
<gene>
    <name evidence="4" type="ORF">PQJ73_15210</name>
</gene>
<evidence type="ECO:0000313" key="4">
    <source>
        <dbReference type="EMBL" id="MDC7787039.1"/>
    </source>
</evidence>
<evidence type="ECO:0000256" key="1">
    <source>
        <dbReference type="ARBA" id="ARBA00007169"/>
    </source>
</evidence>
<evidence type="ECO:0000259" key="3">
    <source>
        <dbReference type="SMART" id="SM00824"/>
    </source>
</evidence>
<dbReference type="InterPro" id="IPR001031">
    <property type="entry name" value="Thioesterase"/>
</dbReference>
<dbReference type="InterPro" id="IPR012223">
    <property type="entry name" value="TEII"/>
</dbReference>
<dbReference type="Pfam" id="PF00975">
    <property type="entry name" value="Thioesterase"/>
    <property type="match status" value="1"/>
</dbReference>
<dbReference type="InterPro" id="IPR029058">
    <property type="entry name" value="AB_hydrolase_fold"/>
</dbReference>
<keyword evidence="5" id="KW-1185">Reference proteome</keyword>
<organism evidence="4 5">
    <name type="scientific">Rhodoplanes tepidamans</name>
    <name type="common">Rhodoplanes cryptolactis</name>
    <dbReference type="NCBI Taxonomy" id="200616"/>
    <lineage>
        <taxon>Bacteria</taxon>
        <taxon>Pseudomonadati</taxon>
        <taxon>Pseudomonadota</taxon>
        <taxon>Alphaproteobacteria</taxon>
        <taxon>Hyphomicrobiales</taxon>
        <taxon>Nitrobacteraceae</taxon>
        <taxon>Rhodoplanes</taxon>
    </lineage>
</organism>
<dbReference type="EMBL" id="JAQQLI010000022">
    <property type="protein sequence ID" value="MDC7787039.1"/>
    <property type="molecule type" value="Genomic_DNA"/>
</dbReference>
<evidence type="ECO:0000313" key="5">
    <source>
        <dbReference type="Proteomes" id="UP001165652"/>
    </source>
</evidence>
<accession>A0ABT5JCP6</accession>
<dbReference type="SUPFAM" id="SSF53474">
    <property type="entry name" value="alpha/beta-Hydrolases"/>
    <property type="match status" value="1"/>
</dbReference>
<dbReference type="GO" id="GO:0016787">
    <property type="term" value="F:hydrolase activity"/>
    <property type="evidence" value="ECO:0007669"/>
    <property type="project" value="UniProtKB-KW"/>
</dbReference>
<reference evidence="4" key="1">
    <citation type="journal article" date="2023" name="Microbiol Resour">
        <title>Genome Sequences of Rhodoplanes serenus and Two Thermotolerant Strains, Rhodoplanes tepidamans and 'Rhodoplanes cryptolactis,' Further Refine the Genus.</title>
        <authorList>
            <person name="Rayyan A.A."/>
            <person name="Kyndt J.A."/>
        </authorList>
    </citation>
    <scope>NUCLEOTIDE SEQUENCE</scope>
    <source>
        <strain evidence="4">DSM 9987</strain>
    </source>
</reference>
<sequence length="259" mass="27982">MTVPPCLPYRCRKPLAALDLICFHYAGGNAAVFRRWDERLPAWISVRPIELPGHGARMGEPPLADPEALVAQLAAELIGAQHRPFALLGHSFGAALAFRVALAAERAGRPPAHLFVSGRHAPSFAGRLRPRIGLSDAALLAELRFLGGTPDEALASTELMALMGPIIRADFVASELMTRAPRTDAVACPLDVIGADDDQEVDHRELDRWRAHTTGAFTLTVMPGRHFFIHDSVDAICRIVVDRLSPRLGPSGRPAVAHA</sequence>
<evidence type="ECO:0000256" key="2">
    <source>
        <dbReference type="ARBA" id="ARBA00022801"/>
    </source>
</evidence>
<proteinExistence type="inferred from homology"/>
<comment type="similarity">
    <text evidence="1">Belongs to the thioesterase family.</text>
</comment>
<reference evidence="4" key="2">
    <citation type="submission" date="2023-02" db="EMBL/GenBank/DDBJ databases">
        <authorList>
            <person name="Rayyan A."/>
            <person name="Meyer T."/>
            <person name="Kyndt J.A."/>
        </authorList>
    </citation>
    <scope>NUCLEOTIDE SEQUENCE</scope>
    <source>
        <strain evidence="4">DSM 9987</strain>
    </source>
</reference>
<dbReference type="PANTHER" id="PTHR11487">
    <property type="entry name" value="THIOESTERASE"/>
    <property type="match status" value="1"/>
</dbReference>